<protein>
    <submittedName>
        <fullName evidence="2">Uncharacterized protein</fullName>
    </submittedName>
</protein>
<keyword evidence="3" id="KW-1185">Reference proteome</keyword>
<feature type="region of interest" description="Disordered" evidence="1">
    <location>
        <begin position="160"/>
        <end position="185"/>
    </location>
</feature>
<name>A0AA38VXM8_9PEZI</name>
<feature type="region of interest" description="Disordered" evidence="1">
    <location>
        <begin position="207"/>
        <end position="296"/>
    </location>
</feature>
<gene>
    <name evidence="2" type="ORF">NKR19_g3940</name>
</gene>
<evidence type="ECO:0000313" key="2">
    <source>
        <dbReference type="EMBL" id="KAJ9157028.1"/>
    </source>
</evidence>
<sequence>MASRGYYDGDDDDYRPQHRSSSRRSRDYSPDYHSGGSHMSGAIPPPHIVPYDGVTPFYPPPHNPGGNALQVPYSPARPRSQPPLYRDRDRSRSRSRDRRGRRDRDRGRDSDSEDDRPRRERPRSPLDQARHIVQNTFSDSTSGLGVGVMGAIIGGLAAREATEAATRKGGKGGRSRRGSDNSNNQGAALLSTIVGAAVGGLGANALEKRIEDSKNKAKDEQGRWEKKWGKKGGGVGDGRERSRERARERRERERALDMEEGRAGGWRRDYDYDSEPDYVHDRPMRRRSVQEMRYRS</sequence>
<feature type="compositionally biased region" description="Basic and acidic residues" evidence="1">
    <location>
        <begin position="237"/>
        <end position="296"/>
    </location>
</feature>
<organism evidence="2 3">
    <name type="scientific">Coniochaeta hoffmannii</name>
    <dbReference type="NCBI Taxonomy" id="91930"/>
    <lineage>
        <taxon>Eukaryota</taxon>
        <taxon>Fungi</taxon>
        <taxon>Dikarya</taxon>
        <taxon>Ascomycota</taxon>
        <taxon>Pezizomycotina</taxon>
        <taxon>Sordariomycetes</taxon>
        <taxon>Sordariomycetidae</taxon>
        <taxon>Coniochaetales</taxon>
        <taxon>Coniochaetaceae</taxon>
        <taxon>Coniochaeta</taxon>
    </lineage>
</organism>
<reference evidence="2" key="1">
    <citation type="submission" date="2022-07" db="EMBL/GenBank/DDBJ databases">
        <title>Fungi with potential for degradation of polypropylene.</title>
        <authorList>
            <person name="Gostincar C."/>
        </authorList>
    </citation>
    <scope>NUCLEOTIDE SEQUENCE</scope>
    <source>
        <strain evidence="2">EXF-13287</strain>
    </source>
</reference>
<feature type="compositionally biased region" description="Basic and acidic residues" evidence="1">
    <location>
        <begin position="85"/>
        <end position="130"/>
    </location>
</feature>
<dbReference type="EMBL" id="JANBVN010000046">
    <property type="protein sequence ID" value="KAJ9157028.1"/>
    <property type="molecule type" value="Genomic_DNA"/>
</dbReference>
<dbReference type="AlphaFoldDB" id="A0AA38VXM8"/>
<comment type="caution">
    <text evidence="2">The sequence shown here is derived from an EMBL/GenBank/DDBJ whole genome shotgun (WGS) entry which is preliminary data.</text>
</comment>
<feature type="region of interest" description="Disordered" evidence="1">
    <location>
        <begin position="1"/>
        <end position="145"/>
    </location>
</feature>
<feature type="compositionally biased region" description="Polar residues" evidence="1">
    <location>
        <begin position="133"/>
        <end position="143"/>
    </location>
</feature>
<dbReference type="Proteomes" id="UP001174691">
    <property type="component" value="Unassembled WGS sequence"/>
</dbReference>
<feature type="compositionally biased region" description="Basic and acidic residues" evidence="1">
    <location>
        <begin position="207"/>
        <end position="227"/>
    </location>
</feature>
<evidence type="ECO:0000256" key="1">
    <source>
        <dbReference type="SAM" id="MobiDB-lite"/>
    </source>
</evidence>
<proteinExistence type="predicted"/>
<accession>A0AA38VXM8</accession>
<evidence type="ECO:0000313" key="3">
    <source>
        <dbReference type="Proteomes" id="UP001174691"/>
    </source>
</evidence>